<sequence length="289" mass="33290">MSCVLTKHMNAKIVYSVILLFLHAFYSIEFFSRFIRGNQPCLATYSKLIRFPSVLCCRNFNFVILLFLHVFIRSHSRPFYTGASALLLRRTRVVFDIALKVHRNIQHRDLEVGRNLGDCILRWLHKIKPSAQIRGPPPHQEPNHGTGKANMNMPKQVTNTSSPKTPRSNQSPRNHDAGRHLFSSLTRTWPKSFPTTIAMMMQPPTATGNMTRCRHLSINGPDASRLNYTRDQGVVRKDIMQWMHSKHRDPEQLNRHHHAQAFKTKGQWCSTPHSLLAKTNKNDIEKAPD</sequence>
<feature type="compositionally biased region" description="Polar residues" evidence="1">
    <location>
        <begin position="153"/>
        <end position="172"/>
    </location>
</feature>
<reference evidence="4" key="1">
    <citation type="journal article" date="2019" name="Plant Biotechnol. J.">
        <title>Genome sequencing of the Australian wild diploid species Gossypium australe highlights disease resistance and delayed gland morphogenesis.</title>
        <authorList>
            <person name="Cai Y."/>
            <person name="Cai X."/>
            <person name="Wang Q."/>
            <person name="Wang P."/>
            <person name="Zhang Y."/>
            <person name="Cai C."/>
            <person name="Xu Y."/>
            <person name="Wang K."/>
            <person name="Zhou Z."/>
            <person name="Wang C."/>
            <person name="Geng S."/>
            <person name="Li B."/>
            <person name="Dong Q."/>
            <person name="Hou Y."/>
            <person name="Wang H."/>
            <person name="Ai P."/>
            <person name="Liu Z."/>
            <person name="Yi F."/>
            <person name="Sun M."/>
            <person name="An G."/>
            <person name="Cheng J."/>
            <person name="Zhang Y."/>
            <person name="Shi Q."/>
            <person name="Xie Y."/>
            <person name="Shi X."/>
            <person name="Chang Y."/>
            <person name="Huang F."/>
            <person name="Chen Y."/>
            <person name="Hong S."/>
            <person name="Mi L."/>
            <person name="Sun Q."/>
            <person name="Zhang L."/>
            <person name="Zhou B."/>
            <person name="Peng R."/>
            <person name="Zhang X."/>
            <person name="Liu F."/>
        </authorList>
    </citation>
    <scope>NUCLEOTIDE SEQUENCE [LARGE SCALE GENOMIC DNA]</scope>
    <source>
        <strain evidence="4">cv. PA1801</strain>
    </source>
</reference>
<name>A0A5B6URW3_9ROSI</name>
<dbReference type="PANTHER" id="PTHR35998:SF1">
    <property type="entry name" value="OS02G0127900 PROTEIN"/>
    <property type="match status" value="1"/>
</dbReference>
<evidence type="ECO:0000313" key="4">
    <source>
        <dbReference type="Proteomes" id="UP000325315"/>
    </source>
</evidence>
<feature type="transmembrane region" description="Helical" evidence="2">
    <location>
        <begin position="51"/>
        <end position="72"/>
    </location>
</feature>
<organism evidence="3 4">
    <name type="scientific">Gossypium australe</name>
    <dbReference type="NCBI Taxonomy" id="47621"/>
    <lineage>
        <taxon>Eukaryota</taxon>
        <taxon>Viridiplantae</taxon>
        <taxon>Streptophyta</taxon>
        <taxon>Embryophyta</taxon>
        <taxon>Tracheophyta</taxon>
        <taxon>Spermatophyta</taxon>
        <taxon>Magnoliopsida</taxon>
        <taxon>eudicotyledons</taxon>
        <taxon>Gunneridae</taxon>
        <taxon>Pentapetalae</taxon>
        <taxon>rosids</taxon>
        <taxon>malvids</taxon>
        <taxon>Malvales</taxon>
        <taxon>Malvaceae</taxon>
        <taxon>Malvoideae</taxon>
        <taxon>Gossypium</taxon>
    </lineage>
</organism>
<accession>A0A5B6URW3</accession>
<evidence type="ECO:0000256" key="1">
    <source>
        <dbReference type="SAM" id="MobiDB-lite"/>
    </source>
</evidence>
<feature type="transmembrane region" description="Helical" evidence="2">
    <location>
        <begin position="12"/>
        <end position="31"/>
    </location>
</feature>
<evidence type="ECO:0000313" key="3">
    <source>
        <dbReference type="EMBL" id="KAA3456355.1"/>
    </source>
</evidence>
<gene>
    <name evidence="3" type="ORF">EPI10_003167</name>
</gene>
<protein>
    <submittedName>
        <fullName evidence="3">Envelope glycoprotein</fullName>
    </submittedName>
</protein>
<comment type="caution">
    <text evidence="3">The sequence shown here is derived from an EMBL/GenBank/DDBJ whole genome shotgun (WGS) entry which is preliminary data.</text>
</comment>
<dbReference type="PANTHER" id="PTHR35998">
    <property type="entry name" value="OS02G0127900 PROTEIN"/>
    <property type="match status" value="1"/>
</dbReference>
<dbReference type="EMBL" id="SMMG02000011">
    <property type="protein sequence ID" value="KAA3456355.1"/>
    <property type="molecule type" value="Genomic_DNA"/>
</dbReference>
<keyword evidence="4" id="KW-1185">Reference proteome</keyword>
<dbReference type="AlphaFoldDB" id="A0A5B6URW3"/>
<dbReference type="OrthoDB" id="2018352at2759"/>
<evidence type="ECO:0000256" key="2">
    <source>
        <dbReference type="SAM" id="Phobius"/>
    </source>
</evidence>
<keyword evidence="3" id="KW-0261">Viral envelope protein</keyword>
<keyword evidence="3" id="KW-0946">Virion</keyword>
<keyword evidence="2" id="KW-0472">Membrane</keyword>
<keyword evidence="2" id="KW-0812">Transmembrane</keyword>
<keyword evidence="2" id="KW-1133">Transmembrane helix</keyword>
<dbReference type="Proteomes" id="UP000325315">
    <property type="component" value="Unassembled WGS sequence"/>
</dbReference>
<proteinExistence type="predicted"/>
<feature type="region of interest" description="Disordered" evidence="1">
    <location>
        <begin position="131"/>
        <end position="178"/>
    </location>
</feature>